<evidence type="ECO:0000256" key="10">
    <source>
        <dbReference type="HAMAP-Rule" id="MF_00330"/>
    </source>
</evidence>
<dbReference type="PANTHER" id="PTHR38662">
    <property type="entry name" value="COBALT TRANSPORT PROTEIN CBIN"/>
    <property type="match status" value="1"/>
</dbReference>
<keyword evidence="2 10" id="KW-0813">Transport</keyword>
<comment type="function">
    <text evidence="10">Part of the energy-coupling factor (ECF) transporter complex CbiMNOQ involved in cobalt import.</text>
</comment>
<dbReference type="Proteomes" id="UP000033423">
    <property type="component" value="Unassembled WGS sequence"/>
</dbReference>
<dbReference type="EMBL" id="LACI01001634">
    <property type="protein sequence ID" value="KJU84059.1"/>
    <property type="molecule type" value="Genomic_DNA"/>
</dbReference>
<comment type="subunit">
    <text evidence="10">Forms an energy-coupling factor (ECF) transporter complex composed of an ATP-binding protein (A component, CbiO), a transmembrane protein (T component, CbiQ) and 2 possible substrate-capture proteins (S components, CbiM and CbiN) of unknown stoichimetry.</text>
</comment>
<name>A0A0F3GQ05_9BACT</name>
<keyword evidence="5 10" id="KW-0812">Transmembrane</keyword>
<proteinExistence type="inferred from homology"/>
<dbReference type="AlphaFoldDB" id="A0A0F3GQ05"/>
<comment type="caution">
    <text evidence="11">The sequence shown here is derived from an EMBL/GenBank/DDBJ whole genome shotgun (WGS) entry which is preliminary data.</text>
</comment>
<keyword evidence="1 10" id="KW-0171">Cobalt transport</keyword>
<keyword evidence="3 10" id="KW-1003">Cell membrane</keyword>
<evidence type="ECO:0000256" key="5">
    <source>
        <dbReference type="ARBA" id="ARBA00022692"/>
    </source>
</evidence>
<comment type="similarity">
    <text evidence="10">Belongs to the CbiN family.</text>
</comment>
<keyword evidence="12" id="KW-1185">Reference proteome</keyword>
<dbReference type="PANTHER" id="PTHR38662:SF1">
    <property type="entry name" value="COBALT TRANSPORT PROTEIN CBIN"/>
    <property type="match status" value="1"/>
</dbReference>
<evidence type="ECO:0000256" key="6">
    <source>
        <dbReference type="ARBA" id="ARBA00022989"/>
    </source>
</evidence>
<keyword evidence="8 10" id="KW-0472">Membrane</keyword>
<dbReference type="GO" id="GO:0005886">
    <property type="term" value="C:plasma membrane"/>
    <property type="evidence" value="ECO:0007669"/>
    <property type="project" value="UniProtKB-SubCell"/>
</dbReference>
<evidence type="ECO:0000256" key="7">
    <source>
        <dbReference type="ARBA" id="ARBA00023065"/>
    </source>
</evidence>
<keyword evidence="6 10" id="KW-1133">Transmembrane helix</keyword>
<evidence type="ECO:0000256" key="8">
    <source>
        <dbReference type="ARBA" id="ARBA00023136"/>
    </source>
</evidence>
<feature type="transmembrane region" description="Helical" evidence="10">
    <location>
        <begin position="66"/>
        <end position="86"/>
    </location>
</feature>
<accession>A0A0F3GQ05</accession>
<evidence type="ECO:0000256" key="3">
    <source>
        <dbReference type="ARBA" id="ARBA00022475"/>
    </source>
</evidence>
<organism evidence="11 12">
    <name type="scientific">Candidatus Magnetobacterium bavaricum</name>
    <dbReference type="NCBI Taxonomy" id="29290"/>
    <lineage>
        <taxon>Bacteria</taxon>
        <taxon>Pseudomonadati</taxon>
        <taxon>Nitrospirota</taxon>
        <taxon>Thermodesulfovibrionia</taxon>
        <taxon>Thermodesulfovibrionales</taxon>
        <taxon>Candidatus Magnetobacteriaceae</taxon>
        <taxon>Candidatus Magnetobacterium</taxon>
    </lineage>
</organism>
<gene>
    <name evidence="10" type="primary">cbiN</name>
    <name evidence="11" type="ORF">MBAV_003735</name>
</gene>
<dbReference type="UniPathway" id="UPA00148"/>
<comment type="subcellular location">
    <subcellularLocation>
        <location evidence="10">Cell membrane</location>
        <topology evidence="10">Multi-pass membrane protein</topology>
    </subcellularLocation>
</comment>
<comment type="pathway">
    <text evidence="10">Cofactor biosynthesis; adenosylcobalamin biosynthesis.</text>
</comment>
<keyword evidence="4 10" id="KW-0169">Cobalamin biosynthesis</keyword>
<keyword evidence="7 10" id="KW-0406">Ion transport</keyword>
<evidence type="ECO:0000256" key="9">
    <source>
        <dbReference type="ARBA" id="ARBA00023285"/>
    </source>
</evidence>
<feature type="transmembrane region" description="Helical" evidence="10">
    <location>
        <begin position="7"/>
        <end position="26"/>
    </location>
</feature>
<dbReference type="InterPro" id="IPR003705">
    <property type="entry name" value="CbiN"/>
</dbReference>
<sequence>MKKNILLKNIALLLLCIAIVVIPRFIHTNAEFKGTDNLATEAIGDIRADYLPWIHPLWSPPEKAEAMIFAMQAAVGMGFIVFYFAYKRATRLKSAKGAPRKP</sequence>
<protein>
    <recommendedName>
        <fullName evidence="10">Cobalt transport protein CbiN</fullName>
    </recommendedName>
    <alternativeName>
        <fullName evidence="10">Energy-coupling factor transporter probable substrate-capture protein CbiN</fullName>
        <shortName evidence="10">ECF transporter S component CbiN</shortName>
    </alternativeName>
</protein>
<dbReference type="GO" id="GO:0009236">
    <property type="term" value="P:cobalamin biosynthetic process"/>
    <property type="evidence" value="ECO:0007669"/>
    <property type="project" value="UniProtKB-UniRule"/>
</dbReference>
<reference evidence="11 12" key="1">
    <citation type="submission" date="2015-02" db="EMBL/GenBank/DDBJ databases">
        <title>Single-cell genomics of uncultivated deep-branching MTB reveals a conserved set of magnetosome genes.</title>
        <authorList>
            <person name="Kolinko S."/>
            <person name="Richter M."/>
            <person name="Glockner F.O."/>
            <person name="Brachmann A."/>
            <person name="Schuler D."/>
        </authorList>
    </citation>
    <scope>NUCLEOTIDE SEQUENCE [LARGE SCALE GENOMIC DNA]</scope>
    <source>
        <strain evidence="11">TM-1</strain>
    </source>
</reference>
<evidence type="ECO:0000313" key="11">
    <source>
        <dbReference type="EMBL" id="KJU84059.1"/>
    </source>
</evidence>
<evidence type="ECO:0000313" key="12">
    <source>
        <dbReference type="Proteomes" id="UP000033423"/>
    </source>
</evidence>
<evidence type="ECO:0000256" key="2">
    <source>
        <dbReference type="ARBA" id="ARBA00022448"/>
    </source>
</evidence>
<dbReference type="Pfam" id="PF02553">
    <property type="entry name" value="CbiN"/>
    <property type="match status" value="1"/>
</dbReference>
<dbReference type="GO" id="GO:0015087">
    <property type="term" value="F:cobalt ion transmembrane transporter activity"/>
    <property type="evidence" value="ECO:0007669"/>
    <property type="project" value="UniProtKB-UniRule"/>
</dbReference>
<keyword evidence="9 10" id="KW-0170">Cobalt</keyword>
<evidence type="ECO:0000256" key="1">
    <source>
        <dbReference type="ARBA" id="ARBA00022426"/>
    </source>
</evidence>
<evidence type="ECO:0000256" key="4">
    <source>
        <dbReference type="ARBA" id="ARBA00022573"/>
    </source>
</evidence>
<dbReference type="HAMAP" id="MF_00330">
    <property type="entry name" value="CbiN"/>
    <property type="match status" value="1"/>
</dbReference>